<dbReference type="PROSITE" id="PS50987">
    <property type="entry name" value="HTH_ARSR_2"/>
    <property type="match status" value="1"/>
</dbReference>
<evidence type="ECO:0000313" key="6">
    <source>
        <dbReference type="EMBL" id="MCP2164998.1"/>
    </source>
</evidence>
<dbReference type="InterPro" id="IPR001845">
    <property type="entry name" value="HTH_ArsR_DNA-bd_dom"/>
</dbReference>
<dbReference type="PANTHER" id="PTHR33154:SF33">
    <property type="entry name" value="TRANSCRIPTIONAL REPRESSOR SDPR"/>
    <property type="match status" value="1"/>
</dbReference>
<keyword evidence="1" id="KW-0805">Transcription regulation</keyword>
<dbReference type="Pfam" id="PF01022">
    <property type="entry name" value="HTH_5"/>
    <property type="match status" value="1"/>
</dbReference>
<reference evidence="6" key="1">
    <citation type="submission" date="2022-06" db="EMBL/GenBank/DDBJ databases">
        <title>Genomic Encyclopedia of Archaeal and Bacterial Type Strains, Phase II (KMG-II): from individual species to whole genera.</title>
        <authorList>
            <person name="Goeker M."/>
        </authorList>
    </citation>
    <scope>NUCLEOTIDE SEQUENCE</scope>
    <source>
        <strain evidence="6">DSM 43935</strain>
    </source>
</reference>
<accession>A0AAE3GF45</accession>
<dbReference type="InterPro" id="IPR036388">
    <property type="entry name" value="WH-like_DNA-bd_sf"/>
</dbReference>
<dbReference type="Proteomes" id="UP001206128">
    <property type="component" value="Unassembled WGS sequence"/>
</dbReference>
<dbReference type="SUPFAM" id="SSF46785">
    <property type="entry name" value="Winged helix' DNA-binding domain"/>
    <property type="match status" value="1"/>
</dbReference>
<name>A0AAE3GF45_9PSEU</name>
<dbReference type="PRINTS" id="PR00778">
    <property type="entry name" value="HTHARSR"/>
</dbReference>
<gene>
    <name evidence="6" type="ORF">LX83_001847</name>
</gene>
<feature type="compositionally biased region" description="Low complexity" evidence="4">
    <location>
        <begin position="99"/>
        <end position="116"/>
    </location>
</feature>
<dbReference type="GO" id="GO:0003700">
    <property type="term" value="F:DNA-binding transcription factor activity"/>
    <property type="evidence" value="ECO:0007669"/>
    <property type="project" value="InterPro"/>
</dbReference>
<dbReference type="NCBIfam" id="NF033788">
    <property type="entry name" value="HTH_metalloreg"/>
    <property type="match status" value="1"/>
</dbReference>
<comment type="caution">
    <text evidence="6">The sequence shown here is derived from an EMBL/GenBank/DDBJ whole genome shotgun (WGS) entry which is preliminary data.</text>
</comment>
<organism evidence="6 7">
    <name type="scientific">Goodfellowiella coeruleoviolacea</name>
    <dbReference type="NCBI Taxonomy" id="334858"/>
    <lineage>
        <taxon>Bacteria</taxon>
        <taxon>Bacillati</taxon>
        <taxon>Actinomycetota</taxon>
        <taxon>Actinomycetes</taxon>
        <taxon>Pseudonocardiales</taxon>
        <taxon>Pseudonocardiaceae</taxon>
        <taxon>Goodfellowiella</taxon>
    </lineage>
</organism>
<protein>
    <submittedName>
        <fullName evidence="6">DNA-binding transcriptional regulator, ArsR family</fullName>
    </submittedName>
</protein>
<evidence type="ECO:0000313" key="7">
    <source>
        <dbReference type="Proteomes" id="UP001206128"/>
    </source>
</evidence>
<keyword evidence="3" id="KW-0804">Transcription</keyword>
<keyword evidence="7" id="KW-1185">Reference proteome</keyword>
<dbReference type="PANTHER" id="PTHR33154">
    <property type="entry name" value="TRANSCRIPTIONAL REGULATOR, ARSR FAMILY"/>
    <property type="match status" value="1"/>
</dbReference>
<feature type="region of interest" description="Disordered" evidence="4">
    <location>
        <begin position="99"/>
        <end position="130"/>
    </location>
</feature>
<evidence type="ECO:0000256" key="1">
    <source>
        <dbReference type="ARBA" id="ARBA00023015"/>
    </source>
</evidence>
<keyword evidence="2 6" id="KW-0238">DNA-binding</keyword>
<dbReference type="InterPro" id="IPR036390">
    <property type="entry name" value="WH_DNA-bd_sf"/>
</dbReference>
<evidence type="ECO:0000256" key="3">
    <source>
        <dbReference type="ARBA" id="ARBA00023163"/>
    </source>
</evidence>
<dbReference type="CDD" id="cd00090">
    <property type="entry name" value="HTH_ARSR"/>
    <property type="match status" value="1"/>
</dbReference>
<dbReference type="AlphaFoldDB" id="A0AAE3GF45"/>
<dbReference type="EMBL" id="JAMTCK010000004">
    <property type="protein sequence ID" value="MCP2164998.1"/>
    <property type="molecule type" value="Genomic_DNA"/>
</dbReference>
<dbReference type="InterPro" id="IPR011991">
    <property type="entry name" value="ArsR-like_HTH"/>
</dbReference>
<dbReference type="InterPro" id="IPR051081">
    <property type="entry name" value="HTH_MetalResp_TranReg"/>
</dbReference>
<proteinExistence type="predicted"/>
<dbReference type="SMART" id="SM00418">
    <property type="entry name" value="HTH_ARSR"/>
    <property type="match status" value="1"/>
</dbReference>
<dbReference type="Gene3D" id="1.10.10.10">
    <property type="entry name" value="Winged helix-like DNA-binding domain superfamily/Winged helix DNA-binding domain"/>
    <property type="match status" value="1"/>
</dbReference>
<evidence type="ECO:0000259" key="5">
    <source>
        <dbReference type="PROSITE" id="PS50987"/>
    </source>
</evidence>
<evidence type="ECO:0000256" key="4">
    <source>
        <dbReference type="SAM" id="MobiDB-lite"/>
    </source>
</evidence>
<dbReference type="GO" id="GO:0003677">
    <property type="term" value="F:DNA binding"/>
    <property type="evidence" value="ECO:0007669"/>
    <property type="project" value="UniProtKB-KW"/>
</dbReference>
<evidence type="ECO:0000256" key="2">
    <source>
        <dbReference type="ARBA" id="ARBA00023125"/>
    </source>
</evidence>
<feature type="domain" description="HTH arsR-type" evidence="5">
    <location>
        <begin position="1"/>
        <end position="92"/>
    </location>
</feature>
<sequence length="130" mass="14056">MSCGSSPFGALADDTRRAVLSLLSEHGELTVTQIAEQFTHIGRTAVSMQLRVLRDAGLVKERRAGKYRYYSLRVEPVHEVISFLNSLYGASLDGLARAAEASADQEPAAASDAPDPTGTDKDTPRWGISY</sequence>